<evidence type="ECO:0000259" key="11">
    <source>
        <dbReference type="Pfam" id="PF13324"/>
    </source>
</evidence>
<dbReference type="Pfam" id="PF24384">
    <property type="entry name" value="Ig_TMM62"/>
    <property type="match status" value="1"/>
</dbReference>
<dbReference type="SUPFAM" id="SSF56300">
    <property type="entry name" value="Metallo-dependent phosphatases"/>
    <property type="match status" value="1"/>
</dbReference>
<dbReference type="Proteomes" id="UP000322234">
    <property type="component" value="Unassembled WGS sequence"/>
</dbReference>
<dbReference type="InterPro" id="IPR056230">
    <property type="entry name" value="TMEM62_C"/>
</dbReference>
<dbReference type="Pfam" id="PF00149">
    <property type="entry name" value="Metallophos"/>
    <property type="match status" value="1"/>
</dbReference>
<reference evidence="15" key="1">
    <citation type="submission" date="2019-10" db="EMBL/GenBank/DDBJ databases">
        <title>The sequence and de novo assembly of the wild yak genome.</title>
        <authorList>
            <person name="Liu Y."/>
        </authorList>
    </citation>
    <scope>NUCLEOTIDE SEQUENCE [LARGE SCALE GENOMIC DNA]</scope>
    <source>
        <strain evidence="15">WY2019</strain>
    </source>
</reference>
<dbReference type="CDD" id="cd07401">
    <property type="entry name" value="MPP_TMEM62_N"/>
    <property type="match status" value="1"/>
</dbReference>
<dbReference type="GO" id="GO:0016787">
    <property type="term" value="F:hydrolase activity"/>
    <property type="evidence" value="ECO:0007669"/>
    <property type="project" value="InterPro"/>
</dbReference>
<keyword evidence="7" id="KW-0539">Nucleus</keyword>
<feature type="domain" description="Cyclin-D1-binding protein 1-like N-terminal" evidence="11">
    <location>
        <begin position="600"/>
        <end position="740"/>
    </location>
</feature>
<evidence type="ECO:0000259" key="13">
    <source>
        <dbReference type="Pfam" id="PF24384"/>
    </source>
</evidence>
<evidence type="ECO:0000256" key="5">
    <source>
        <dbReference type="ARBA" id="ARBA00016410"/>
    </source>
</evidence>
<dbReference type="GO" id="GO:0005737">
    <property type="term" value="C:cytoplasm"/>
    <property type="evidence" value="ECO:0007669"/>
    <property type="project" value="UniProtKB-SubCell"/>
</dbReference>
<dbReference type="Pfam" id="PF24394">
    <property type="entry name" value="TMEM62_C"/>
    <property type="match status" value="1"/>
</dbReference>
<protein>
    <recommendedName>
        <fullName evidence="5">Cyclin-D1-binding protein 1</fullName>
    </recommendedName>
</protein>
<dbReference type="Gene3D" id="3.60.21.10">
    <property type="match status" value="1"/>
</dbReference>
<keyword evidence="6" id="KW-0963">Cytoplasm</keyword>
<evidence type="ECO:0000256" key="6">
    <source>
        <dbReference type="ARBA" id="ARBA00022490"/>
    </source>
</evidence>
<keyword evidence="9" id="KW-1133">Transmembrane helix</keyword>
<comment type="caution">
    <text evidence="15">The sequence shown here is derived from an EMBL/GenBank/DDBJ whole genome shotgun (WGS) entry which is preliminary data.</text>
</comment>
<dbReference type="InterPro" id="IPR049318">
    <property type="entry name" value="GCIP_C"/>
</dbReference>
<comment type="similarity">
    <text evidence="3">Belongs to the CCNDBP1 family.</text>
</comment>
<dbReference type="InterPro" id="IPR041871">
    <property type="entry name" value="MPP_TMEM62"/>
</dbReference>
<feature type="transmembrane region" description="Helical" evidence="9">
    <location>
        <begin position="481"/>
        <end position="500"/>
    </location>
</feature>
<feature type="domain" description="Calcineurin-like phosphoesterase" evidence="10">
    <location>
        <begin position="59"/>
        <end position="260"/>
    </location>
</feature>
<dbReference type="InterPro" id="IPR049317">
    <property type="entry name" value="GCIP-like_N"/>
</dbReference>
<dbReference type="InterPro" id="IPR004843">
    <property type="entry name" value="Calcineurin-like_PHP"/>
</dbReference>
<comment type="subunit">
    <text evidence="4">Interacts with CCND1 and GRAP2. May also interact with COPS5, RPLP0, SIRT6, SYF2 and TCF3.</text>
</comment>
<evidence type="ECO:0000256" key="9">
    <source>
        <dbReference type="SAM" id="Phobius"/>
    </source>
</evidence>
<keyword evidence="8" id="KW-0131">Cell cycle</keyword>
<feature type="transmembrane region" description="Helical" evidence="9">
    <location>
        <begin position="432"/>
        <end position="451"/>
    </location>
</feature>
<dbReference type="Gene3D" id="1.20.1410.10">
    <property type="entry name" value="I/LWEQ domain"/>
    <property type="match status" value="1"/>
</dbReference>
<keyword evidence="16" id="KW-1185">Reference proteome</keyword>
<dbReference type="AlphaFoldDB" id="A0A6B0RF32"/>
<evidence type="ECO:0000256" key="8">
    <source>
        <dbReference type="ARBA" id="ARBA00023306"/>
    </source>
</evidence>
<evidence type="ECO:0000259" key="12">
    <source>
        <dbReference type="Pfam" id="PF20936"/>
    </source>
</evidence>
<evidence type="ECO:0000259" key="14">
    <source>
        <dbReference type="Pfam" id="PF24394"/>
    </source>
</evidence>
<evidence type="ECO:0000256" key="4">
    <source>
        <dbReference type="ARBA" id="ARBA00011158"/>
    </source>
</evidence>
<dbReference type="GO" id="GO:0005634">
    <property type="term" value="C:nucleus"/>
    <property type="evidence" value="ECO:0007669"/>
    <property type="project" value="UniProtKB-SubCell"/>
</dbReference>
<feature type="domain" description="Cyclin-D1-binding protein 1-like C-terminal" evidence="12">
    <location>
        <begin position="762"/>
        <end position="862"/>
    </location>
</feature>
<dbReference type="Gene3D" id="1.20.1420.10">
    <property type="entry name" value="Talin, central domain"/>
    <property type="match status" value="1"/>
</dbReference>
<dbReference type="PANTHER" id="PTHR14795:SF0">
    <property type="entry name" value="TRANSMEMBRANE PROTEIN 62"/>
    <property type="match status" value="1"/>
</dbReference>
<dbReference type="FunFam" id="1.20.1410.10:FF:000005">
    <property type="entry name" value="cyclin-D1-binding protein 1"/>
    <property type="match status" value="1"/>
</dbReference>
<proteinExistence type="inferred from homology"/>
<name>A0A6B0RF32_9CETA</name>
<feature type="domain" description="TMEM62 Ig-like" evidence="13">
    <location>
        <begin position="309"/>
        <end position="409"/>
    </location>
</feature>
<dbReference type="InterPro" id="IPR029052">
    <property type="entry name" value="Metallo-depent_PP-like"/>
</dbReference>
<evidence type="ECO:0000256" key="1">
    <source>
        <dbReference type="ARBA" id="ARBA00004123"/>
    </source>
</evidence>
<sequence length="902" mass="100369">MASGLAVRVVAGLAAAALAAVFLEHYGLAGRSSSLPQPRTPRSPHPAPGSGASNIFWGLQISDIHLSRFHDPGRAVDLEKFCSETVDIIQPALVLATGDLTDAKTKDNLGSMQQEVEWQTYHSILKKTKVMEKTKWLDIKGNHDAFNIPSLESVENYYRKYSAVRRDGSFRYVHSTPFGNYSFISLDASLNPGPKRPFNFFGILNQKQMEELLLLAKESSWSNHSIWFGHYTTSTILSPSPGLRSIMSSATAYLCGHLHTLGGLMPVLHTRHFQGPLELELGDWKDNRRYRIFAFDHDLFSFADLIFGEWPVVLITNPKSLLYSSAKHEPLERLLHSTHIRVLAFSLSSITSVAVKIDGVPLGQASHLSGPIFILKWNPRNYSNKTHNIEVIVQDSAGRSKSVQHIFSAREDIQLRFDPLASFILLTDHCTVARVIFVMIVLIQLIILIIFRYQAYPEHKGPPGFINLTSFSLHVLSKLNISYYSVLLLTLYTVLGPWFVGEITKGKLGCCFSFGIFVDGHFLQGSLTFIVGILQYAGSYRGTGMESVAVSAAPDATLDPPLEQLRHLAGELRQLLPGVRVGEAQETTKEFDREAFWRRFNEAAVTVSREATTLTVAFSRLPLPSPQETQRFCEQVHAAIKAIIGVYYLFPKDQGITLRKLVRSATLDIVDDMAQLVEALYINPAQSSPENLISYNSVWDACQHVPQIPKDNKAAALSVLTKSVDLVKDAHEEMEQAVEECDPYCGLLNDIEEDSSDNHVDEDILGCPNNRDSYWSEEDQELIIPCLALARASKACLKKIRLSVAENGKKDQVAQLDDIVDISDEISPSVDDLALSIYPPVCPLTVRINSAKLASVLKKALEITKASHVTPQPEDSWIPLLINAVDHCMNRIKELTQNEVES</sequence>
<dbReference type="FunFam" id="1.20.1420.10:FF:000008">
    <property type="entry name" value="Cyclin-D1-binding protein 1 homolog"/>
    <property type="match status" value="1"/>
</dbReference>
<evidence type="ECO:0000313" key="15">
    <source>
        <dbReference type="EMBL" id="MXQ88580.1"/>
    </source>
</evidence>
<dbReference type="Pfam" id="PF20936">
    <property type="entry name" value="GCIP_C"/>
    <property type="match status" value="1"/>
</dbReference>
<dbReference type="Pfam" id="PF13324">
    <property type="entry name" value="GCIP_N"/>
    <property type="match status" value="1"/>
</dbReference>
<evidence type="ECO:0000259" key="10">
    <source>
        <dbReference type="Pfam" id="PF00149"/>
    </source>
</evidence>
<keyword evidence="9" id="KW-0812">Transmembrane</keyword>
<dbReference type="PANTHER" id="PTHR14795">
    <property type="entry name" value="HELICASE RELATED"/>
    <property type="match status" value="1"/>
</dbReference>
<gene>
    <name evidence="15" type="ORF">E5288_WYG003745</name>
</gene>
<organism evidence="15 16">
    <name type="scientific">Bos mutus</name>
    <name type="common">wild yak</name>
    <dbReference type="NCBI Taxonomy" id="72004"/>
    <lineage>
        <taxon>Eukaryota</taxon>
        <taxon>Metazoa</taxon>
        <taxon>Chordata</taxon>
        <taxon>Craniata</taxon>
        <taxon>Vertebrata</taxon>
        <taxon>Euteleostomi</taxon>
        <taxon>Mammalia</taxon>
        <taxon>Eutheria</taxon>
        <taxon>Laurasiatheria</taxon>
        <taxon>Artiodactyla</taxon>
        <taxon>Ruminantia</taxon>
        <taxon>Pecora</taxon>
        <taxon>Bovidae</taxon>
        <taxon>Bovinae</taxon>
        <taxon>Bos</taxon>
    </lineage>
</organism>
<evidence type="ECO:0000256" key="7">
    <source>
        <dbReference type="ARBA" id="ARBA00023242"/>
    </source>
</evidence>
<evidence type="ECO:0000256" key="2">
    <source>
        <dbReference type="ARBA" id="ARBA00004496"/>
    </source>
</evidence>
<evidence type="ECO:0000313" key="16">
    <source>
        <dbReference type="Proteomes" id="UP000322234"/>
    </source>
</evidence>
<accession>A0A6B0RF32</accession>
<comment type="subcellular location">
    <subcellularLocation>
        <location evidence="2">Cytoplasm</location>
    </subcellularLocation>
    <subcellularLocation>
        <location evidence="1">Nucleus</location>
    </subcellularLocation>
</comment>
<keyword evidence="9" id="KW-0472">Membrane</keyword>
<evidence type="ECO:0000256" key="3">
    <source>
        <dbReference type="ARBA" id="ARBA00008940"/>
    </source>
</evidence>
<dbReference type="InterPro" id="IPR056229">
    <property type="entry name" value="Ig_TMM62"/>
</dbReference>
<feature type="domain" description="TMEM62 C-terminal" evidence="14">
    <location>
        <begin position="435"/>
        <end position="534"/>
    </location>
</feature>
<dbReference type="EMBL" id="VBQZ03000047">
    <property type="protein sequence ID" value="MXQ88580.1"/>
    <property type="molecule type" value="Genomic_DNA"/>
</dbReference>